<dbReference type="AlphaFoldDB" id="A0A5J4TDU2"/>
<protein>
    <submittedName>
        <fullName evidence="2">Uncharacterized protein</fullName>
    </submittedName>
</protein>
<proteinExistence type="predicted"/>
<evidence type="ECO:0000313" key="3">
    <source>
        <dbReference type="Proteomes" id="UP000324800"/>
    </source>
</evidence>
<name>A0A5J4TDU2_9EUKA</name>
<keyword evidence="1" id="KW-0175">Coiled coil</keyword>
<sequence length="161" mass="18989">MSVMQCLDSLTYTLKYTNQYTKQQQDQSYSQQNKLYNQKQKLKIKNNQQKNQKESQLKELMSMETKTNLTTQSNLNISQMETMNSERVIAGRSYWLLSTKKRIPRSKSQKHPPTLHFTMQTDQMDSEETFAGRSYRQQPTIMDTKPIRQSITLAMKAITFK</sequence>
<gene>
    <name evidence="2" type="ORF">EZS28_048340</name>
</gene>
<dbReference type="EMBL" id="SNRW01033489">
    <property type="protein sequence ID" value="KAA6356132.1"/>
    <property type="molecule type" value="Genomic_DNA"/>
</dbReference>
<feature type="coiled-coil region" evidence="1">
    <location>
        <begin position="32"/>
        <end position="66"/>
    </location>
</feature>
<reference evidence="2 3" key="1">
    <citation type="submission" date="2019-03" db="EMBL/GenBank/DDBJ databases">
        <title>Single cell metagenomics reveals metabolic interactions within the superorganism composed of flagellate Streblomastix strix and complex community of Bacteroidetes bacteria on its surface.</title>
        <authorList>
            <person name="Treitli S.C."/>
            <person name="Kolisko M."/>
            <person name="Husnik F."/>
            <person name="Keeling P."/>
            <person name="Hampl V."/>
        </authorList>
    </citation>
    <scope>NUCLEOTIDE SEQUENCE [LARGE SCALE GENOMIC DNA]</scope>
    <source>
        <strain evidence="2">ST1C</strain>
    </source>
</reference>
<accession>A0A5J4TDU2</accession>
<comment type="caution">
    <text evidence="2">The sequence shown here is derived from an EMBL/GenBank/DDBJ whole genome shotgun (WGS) entry which is preliminary data.</text>
</comment>
<evidence type="ECO:0000256" key="1">
    <source>
        <dbReference type="SAM" id="Coils"/>
    </source>
</evidence>
<dbReference type="Proteomes" id="UP000324800">
    <property type="component" value="Unassembled WGS sequence"/>
</dbReference>
<evidence type="ECO:0000313" key="2">
    <source>
        <dbReference type="EMBL" id="KAA6356132.1"/>
    </source>
</evidence>
<organism evidence="2 3">
    <name type="scientific">Streblomastix strix</name>
    <dbReference type="NCBI Taxonomy" id="222440"/>
    <lineage>
        <taxon>Eukaryota</taxon>
        <taxon>Metamonada</taxon>
        <taxon>Preaxostyla</taxon>
        <taxon>Oxymonadida</taxon>
        <taxon>Streblomastigidae</taxon>
        <taxon>Streblomastix</taxon>
    </lineage>
</organism>